<dbReference type="InterPro" id="IPR036162">
    <property type="entry name" value="Resolvase-like_N_sf"/>
</dbReference>
<dbReference type="InterPro" id="IPR048046">
    <property type="entry name" value="Transpos_IS607"/>
</dbReference>
<dbReference type="SMART" id="SM00422">
    <property type="entry name" value="HTH_MERR"/>
    <property type="match status" value="1"/>
</dbReference>
<dbReference type="Gene3D" id="1.10.287.2170">
    <property type="match status" value="1"/>
</dbReference>
<evidence type="ECO:0000259" key="1">
    <source>
        <dbReference type="SMART" id="SM00422"/>
    </source>
</evidence>
<dbReference type="InterPro" id="IPR051491">
    <property type="entry name" value="Recombinase/Transposase-rel"/>
</dbReference>
<evidence type="ECO:0000313" key="3">
    <source>
        <dbReference type="EMBL" id="MYD91689.1"/>
    </source>
</evidence>
<gene>
    <name evidence="3" type="ORF">F4Y08_15375</name>
</gene>
<name>A0A6B1DVG3_9CHLR</name>
<dbReference type="InterPro" id="IPR000551">
    <property type="entry name" value="MerR-type_HTH_dom"/>
</dbReference>
<dbReference type="GO" id="GO:0000150">
    <property type="term" value="F:DNA strand exchange activity"/>
    <property type="evidence" value="ECO:0007669"/>
    <property type="project" value="InterPro"/>
</dbReference>
<dbReference type="GO" id="GO:0006355">
    <property type="term" value="P:regulation of DNA-templated transcription"/>
    <property type="evidence" value="ECO:0007669"/>
    <property type="project" value="InterPro"/>
</dbReference>
<dbReference type="Gene3D" id="1.10.1660.10">
    <property type="match status" value="1"/>
</dbReference>
<dbReference type="PANTHER" id="PTHR36172:SF1">
    <property type="entry name" value="RESOLVASE-RELATED"/>
    <property type="match status" value="1"/>
</dbReference>
<feature type="domain" description="HTH merR-type" evidence="1">
    <location>
        <begin position="4"/>
        <end position="73"/>
    </location>
</feature>
<dbReference type="SUPFAM" id="SSF46955">
    <property type="entry name" value="Putative DNA-binding domain"/>
    <property type="match status" value="1"/>
</dbReference>
<dbReference type="SMART" id="SM00857">
    <property type="entry name" value="Resolvase"/>
    <property type="match status" value="1"/>
</dbReference>
<dbReference type="InterPro" id="IPR009061">
    <property type="entry name" value="DNA-bd_dom_put_sf"/>
</dbReference>
<dbReference type="NCBIfam" id="NF033518">
    <property type="entry name" value="transpos_IS607"/>
    <property type="match status" value="1"/>
</dbReference>
<reference evidence="3" key="1">
    <citation type="submission" date="2019-09" db="EMBL/GenBank/DDBJ databases">
        <title>Characterisation of the sponge microbiome using genome-centric metagenomics.</title>
        <authorList>
            <person name="Engelberts J.P."/>
            <person name="Robbins S.J."/>
            <person name="De Goeij J.M."/>
            <person name="Aranda M."/>
            <person name="Bell S.C."/>
            <person name="Webster N.S."/>
        </authorList>
    </citation>
    <scope>NUCLEOTIDE SEQUENCE</scope>
    <source>
        <strain evidence="3">SB0662_bin_9</strain>
    </source>
</reference>
<dbReference type="PANTHER" id="PTHR36172">
    <property type="match status" value="1"/>
</dbReference>
<dbReference type="AlphaFoldDB" id="A0A6B1DVG3"/>
<comment type="caution">
    <text evidence="3">The sequence shown here is derived from an EMBL/GenBank/DDBJ whole genome shotgun (WGS) entry which is preliminary data.</text>
</comment>
<evidence type="ECO:0000259" key="2">
    <source>
        <dbReference type="SMART" id="SM00857"/>
    </source>
</evidence>
<dbReference type="EMBL" id="VXPY01000107">
    <property type="protein sequence ID" value="MYD91689.1"/>
    <property type="molecule type" value="Genomic_DNA"/>
</dbReference>
<dbReference type="Pfam" id="PF13411">
    <property type="entry name" value="MerR_1"/>
    <property type="match status" value="1"/>
</dbReference>
<dbReference type="InterPro" id="IPR006119">
    <property type="entry name" value="Resolv_N"/>
</dbReference>
<protein>
    <submittedName>
        <fullName evidence="3">IS607 family transposase</fullName>
    </submittedName>
</protein>
<feature type="domain" description="Resolvase/invertase-type recombinase catalytic" evidence="2">
    <location>
        <begin position="62"/>
        <end position="184"/>
    </location>
</feature>
<dbReference type="GO" id="GO:0003677">
    <property type="term" value="F:DNA binding"/>
    <property type="evidence" value="ECO:0007669"/>
    <property type="project" value="InterPro"/>
</dbReference>
<dbReference type="Gene3D" id="3.40.50.1390">
    <property type="entry name" value="Resolvase, N-terminal catalytic domain"/>
    <property type="match status" value="1"/>
</dbReference>
<dbReference type="Pfam" id="PF00239">
    <property type="entry name" value="Resolvase"/>
    <property type="match status" value="1"/>
</dbReference>
<proteinExistence type="predicted"/>
<accession>A0A6B1DVG3</accession>
<dbReference type="SUPFAM" id="SSF53041">
    <property type="entry name" value="Resolvase-like"/>
    <property type="match status" value="1"/>
</dbReference>
<organism evidence="3">
    <name type="scientific">Caldilineaceae bacterium SB0662_bin_9</name>
    <dbReference type="NCBI Taxonomy" id="2605258"/>
    <lineage>
        <taxon>Bacteria</taxon>
        <taxon>Bacillati</taxon>
        <taxon>Chloroflexota</taxon>
        <taxon>Caldilineae</taxon>
        <taxon>Caldilineales</taxon>
        <taxon>Caldilineaceae</taxon>
    </lineage>
</organism>
<sequence length="201" mass="22756">MKIYRAAAFAAKIGVHKNTVKAWSLNGKLPARRTPSGHRYYTEADVDRFFGVERAPPELGHTVVYCRVSRRAQGDDLRSQQQAMETFCLGAGLAVDEWLTEIGSGLDFQRPVFRALMERIGKRELGLLLLAHEDRLCRFGFDWFAYFAESHGCEIRVVNQPGLSPQAEWVEDLMAVVDSFSGRLPGLHRYRKQIREAAIDG</sequence>